<proteinExistence type="predicted"/>
<evidence type="ECO:0000259" key="1">
    <source>
        <dbReference type="PROSITE" id="PS51269"/>
    </source>
</evidence>
<evidence type="ECO:0000313" key="2">
    <source>
        <dbReference type="EMBL" id="CAD9677640.1"/>
    </source>
</evidence>
<reference evidence="2" key="1">
    <citation type="submission" date="2021-01" db="EMBL/GenBank/DDBJ databases">
        <authorList>
            <person name="Corre E."/>
            <person name="Pelletier E."/>
            <person name="Niang G."/>
            <person name="Scheremetjew M."/>
            <person name="Finn R."/>
            <person name="Kale V."/>
            <person name="Holt S."/>
            <person name="Cochrane G."/>
            <person name="Meng A."/>
            <person name="Brown T."/>
            <person name="Cohen L."/>
        </authorList>
    </citation>
    <scope>NUCLEOTIDE SEQUENCE</scope>
    <source>
        <strain evidence="2">NY070348D</strain>
    </source>
</reference>
<dbReference type="PROSITE" id="PS51269">
    <property type="entry name" value="COMM"/>
    <property type="match status" value="1"/>
</dbReference>
<protein>
    <recommendedName>
        <fullName evidence="1">COMM domain-containing protein</fullName>
    </recommendedName>
</protein>
<gene>
    <name evidence="2" type="ORF">QSP1433_LOCUS5867</name>
</gene>
<feature type="domain" description="COMM" evidence="1">
    <location>
        <begin position="109"/>
        <end position="176"/>
    </location>
</feature>
<name>A0A7S2RRJ0_9STRA</name>
<dbReference type="InterPro" id="IPR017920">
    <property type="entry name" value="COMM"/>
</dbReference>
<dbReference type="EMBL" id="HBHK01009474">
    <property type="protein sequence ID" value="CAD9677640.1"/>
    <property type="molecule type" value="Transcribed_RNA"/>
</dbReference>
<organism evidence="2">
    <name type="scientific">Mucochytrium quahogii</name>
    <dbReference type="NCBI Taxonomy" id="96639"/>
    <lineage>
        <taxon>Eukaryota</taxon>
        <taxon>Sar</taxon>
        <taxon>Stramenopiles</taxon>
        <taxon>Bigyra</taxon>
        <taxon>Labyrinthulomycetes</taxon>
        <taxon>Thraustochytrida</taxon>
        <taxon>Thraustochytriidae</taxon>
        <taxon>Mucochytrium</taxon>
    </lineage>
</organism>
<dbReference type="Pfam" id="PF07258">
    <property type="entry name" value="COMM_domain"/>
    <property type="match status" value="1"/>
</dbReference>
<dbReference type="AlphaFoldDB" id="A0A7S2RRJ0"/>
<accession>A0A7S2RRJ0</accession>
<sequence length="177" mass="20067">MDGALYGVLVEIGNAFFLSNDWGEKSEEIICVVQEKLLLEYDDAHALVYGLRQRLVRASSEEWPSDAITRKCSKDMKAEHVEALAKYWGKERDRLCRAFVEKTCVVTPRYCGVGWRVDVATKQQPGSQEEATAIVQLKAKNCKGVRSDIRFEMNKASLLSFNSELDKLNQSLEELKS</sequence>